<evidence type="ECO:0000313" key="2">
    <source>
        <dbReference type="EMBL" id="KAK8097311.1"/>
    </source>
</evidence>
<proteinExistence type="predicted"/>
<comment type="caution">
    <text evidence="2">The sequence shown here is derived from an EMBL/GenBank/DDBJ whole genome shotgun (WGS) entry which is preliminary data.</text>
</comment>
<evidence type="ECO:0000313" key="3">
    <source>
        <dbReference type="Proteomes" id="UP001392437"/>
    </source>
</evidence>
<feature type="region of interest" description="Disordered" evidence="1">
    <location>
        <begin position="283"/>
        <end position="315"/>
    </location>
</feature>
<feature type="compositionally biased region" description="Low complexity" evidence="1">
    <location>
        <begin position="434"/>
        <end position="448"/>
    </location>
</feature>
<feature type="region of interest" description="Disordered" evidence="1">
    <location>
        <begin position="424"/>
        <end position="482"/>
    </location>
</feature>
<dbReference type="AlphaFoldDB" id="A0AAW0QDF7"/>
<accession>A0AAW0QDF7</accession>
<organism evidence="2 3">
    <name type="scientific">Apiospora kogelbergensis</name>
    <dbReference type="NCBI Taxonomy" id="1337665"/>
    <lineage>
        <taxon>Eukaryota</taxon>
        <taxon>Fungi</taxon>
        <taxon>Dikarya</taxon>
        <taxon>Ascomycota</taxon>
        <taxon>Pezizomycotina</taxon>
        <taxon>Sordariomycetes</taxon>
        <taxon>Xylariomycetidae</taxon>
        <taxon>Amphisphaeriales</taxon>
        <taxon>Apiosporaceae</taxon>
        <taxon>Apiospora</taxon>
    </lineage>
</organism>
<protein>
    <submittedName>
        <fullName evidence="2">Uncharacterized protein</fullName>
    </submittedName>
</protein>
<feature type="region of interest" description="Disordered" evidence="1">
    <location>
        <begin position="1"/>
        <end position="32"/>
    </location>
</feature>
<dbReference type="EMBL" id="JAQQWP010000010">
    <property type="protein sequence ID" value="KAK8097311.1"/>
    <property type="molecule type" value="Genomic_DNA"/>
</dbReference>
<dbReference type="Proteomes" id="UP001392437">
    <property type="component" value="Unassembled WGS sequence"/>
</dbReference>
<name>A0AAW0QDF7_9PEZI</name>
<reference evidence="2 3" key="1">
    <citation type="submission" date="2023-01" db="EMBL/GenBank/DDBJ databases">
        <title>Analysis of 21 Apiospora genomes using comparative genomics revels a genus with tremendous synthesis potential of carbohydrate active enzymes and secondary metabolites.</title>
        <authorList>
            <person name="Sorensen T."/>
        </authorList>
    </citation>
    <scope>NUCLEOTIDE SEQUENCE [LARGE SCALE GENOMIC DNA]</scope>
    <source>
        <strain evidence="2 3">CBS 117206</strain>
    </source>
</reference>
<gene>
    <name evidence="2" type="ORF">PG999_013255</name>
</gene>
<feature type="compositionally biased region" description="Basic and acidic residues" evidence="1">
    <location>
        <begin position="452"/>
        <end position="463"/>
    </location>
</feature>
<evidence type="ECO:0000256" key="1">
    <source>
        <dbReference type="SAM" id="MobiDB-lite"/>
    </source>
</evidence>
<sequence length="482" mass="51082">MQESFVGQPNSQTDFLHLQSPNIGGTNQEVSSAMPSGESLLSCLPALIASSTFNDTLGIPFSLWMPATGTSISNLTEPLTPSERRVVEYQKGHLFRQLTQLRAPNSRFGPAVAVLGGGAPSPSDASIAGGLPVSSHTGSNGVKTWSTAFLALVEGILRDGEDTAIMLSYSLIRGHMNRLSYTLDDVTEPRLVLCDVDSDSNVLVTRSTNTAQLVGGSYSRAEYTENNVSPPAHPLLTSIKTTNRISITGLQDCSNCIFGDPLMANVFSRGPSDDFLRGFWGRPPIATGENPGDLPATTTSLPPSPIKTPESTSPSTVTKIASKTWMPLLAAPSTPPCGIKPGGAAVGGFSVDGANHGGNGEKRESCRPFDEKNDGNAAIRALLYECYHATSCVVKQLYQPSSPESTQLEMVARRRLTEVLRKLNRVQREPAMAGSSSNYSSNGSGSSSATDGSRRPKSSRDSEGDGEDGGWRIKRAKSEAGD</sequence>
<keyword evidence="3" id="KW-1185">Reference proteome</keyword>